<sequence length="87" mass="9007">MNAKIVFVVLFACLAVTSASPKPRVSNLAPGETTYTGVSAVTYRPATVTYHPASVVTYPLAPTGHLVSSNYNGVASSVVTASPAYFV</sequence>
<reference evidence="2" key="2">
    <citation type="submission" date="2017-10" db="EMBL/GenBank/DDBJ databases">
        <title>Ladona fulva Genome sequencing and assembly.</title>
        <authorList>
            <person name="Murali S."/>
            <person name="Richards S."/>
            <person name="Bandaranaike D."/>
            <person name="Bellair M."/>
            <person name="Blankenburg K."/>
            <person name="Chao H."/>
            <person name="Dinh H."/>
            <person name="Doddapaneni H."/>
            <person name="Dugan-Rocha S."/>
            <person name="Elkadiri S."/>
            <person name="Gnanaolivu R."/>
            <person name="Hernandez B."/>
            <person name="Skinner E."/>
            <person name="Javaid M."/>
            <person name="Lee S."/>
            <person name="Li M."/>
            <person name="Ming W."/>
            <person name="Munidasa M."/>
            <person name="Muniz J."/>
            <person name="Nguyen L."/>
            <person name="Hughes D."/>
            <person name="Osuji N."/>
            <person name="Pu L.-L."/>
            <person name="Puazo M."/>
            <person name="Qu C."/>
            <person name="Quiroz J."/>
            <person name="Raj R."/>
            <person name="Weissenberger G."/>
            <person name="Xin Y."/>
            <person name="Zou X."/>
            <person name="Han Y."/>
            <person name="Worley K."/>
            <person name="Muzny D."/>
            <person name="Gibbs R."/>
        </authorList>
    </citation>
    <scope>NUCLEOTIDE SEQUENCE</scope>
    <source>
        <strain evidence="2">Sampled in the wild</strain>
    </source>
</reference>
<evidence type="ECO:0000313" key="2">
    <source>
        <dbReference type="EMBL" id="KAG8231708.1"/>
    </source>
</evidence>
<feature type="chain" id="PRO_5035463764" evidence="1">
    <location>
        <begin position="20"/>
        <end position="87"/>
    </location>
</feature>
<keyword evidence="1" id="KW-0732">Signal</keyword>
<evidence type="ECO:0000256" key="1">
    <source>
        <dbReference type="SAM" id="SignalP"/>
    </source>
</evidence>
<dbReference type="AlphaFoldDB" id="A0A8K0P471"/>
<gene>
    <name evidence="2" type="ORF">J437_LFUL007483</name>
</gene>
<reference evidence="2" key="1">
    <citation type="submission" date="2013-04" db="EMBL/GenBank/DDBJ databases">
        <authorList>
            <person name="Qu J."/>
            <person name="Murali S.C."/>
            <person name="Bandaranaike D."/>
            <person name="Bellair M."/>
            <person name="Blankenburg K."/>
            <person name="Chao H."/>
            <person name="Dinh H."/>
            <person name="Doddapaneni H."/>
            <person name="Downs B."/>
            <person name="Dugan-Rocha S."/>
            <person name="Elkadiri S."/>
            <person name="Gnanaolivu R.D."/>
            <person name="Hernandez B."/>
            <person name="Javaid M."/>
            <person name="Jayaseelan J.C."/>
            <person name="Lee S."/>
            <person name="Li M."/>
            <person name="Ming W."/>
            <person name="Munidasa M."/>
            <person name="Muniz J."/>
            <person name="Nguyen L."/>
            <person name="Ongeri F."/>
            <person name="Osuji N."/>
            <person name="Pu L.-L."/>
            <person name="Puazo M."/>
            <person name="Qu C."/>
            <person name="Quiroz J."/>
            <person name="Raj R."/>
            <person name="Weissenberger G."/>
            <person name="Xin Y."/>
            <person name="Zou X."/>
            <person name="Han Y."/>
            <person name="Richards S."/>
            <person name="Worley K."/>
            <person name="Muzny D."/>
            <person name="Gibbs R."/>
        </authorList>
    </citation>
    <scope>NUCLEOTIDE SEQUENCE</scope>
    <source>
        <strain evidence="2">Sampled in the wild</strain>
    </source>
</reference>
<name>A0A8K0P471_LADFU</name>
<proteinExistence type="predicted"/>
<feature type="signal peptide" evidence="1">
    <location>
        <begin position="1"/>
        <end position="19"/>
    </location>
</feature>
<keyword evidence="3" id="KW-1185">Reference proteome</keyword>
<evidence type="ECO:0000313" key="3">
    <source>
        <dbReference type="Proteomes" id="UP000792457"/>
    </source>
</evidence>
<dbReference type="Proteomes" id="UP000792457">
    <property type="component" value="Unassembled WGS sequence"/>
</dbReference>
<organism evidence="2 3">
    <name type="scientific">Ladona fulva</name>
    <name type="common">Scarce chaser dragonfly</name>
    <name type="synonym">Libellula fulva</name>
    <dbReference type="NCBI Taxonomy" id="123851"/>
    <lineage>
        <taxon>Eukaryota</taxon>
        <taxon>Metazoa</taxon>
        <taxon>Ecdysozoa</taxon>
        <taxon>Arthropoda</taxon>
        <taxon>Hexapoda</taxon>
        <taxon>Insecta</taxon>
        <taxon>Pterygota</taxon>
        <taxon>Palaeoptera</taxon>
        <taxon>Odonata</taxon>
        <taxon>Epiprocta</taxon>
        <taxon>Anisoptera</taxon>
        <taxon>Libelluloidea</taxon>
        <taxon>Libellulidae</taxon>
        <taxon>Ladona</taxon>
    </lineage>
</organism>
<accession>A0A8K0P471</accession>
<comment type="caution">
    <text evidence="2">The sequence shown here is derived from an EMBL/GenBank/DDBJ whole genome shotgun (WGS) entry which is preliminary data.</text>
</comment>
<protein>
    <submittedName>
        <fullName evidence="2">Uncharacterized protein</fullName>
    </submittedName>
</protein>
<dbReference type="EMBL" id="KZ308568">
    <property type="protein sequence ID" value="KAG8231708.1"/>
    <property type="molecule type" value="Genomic_DNA"/>
</dbReference>